<dbReference type="PANTHER" id="PTHR15071">
    <property type="entry name" value="MANNOSE-6-PHOSPHATE RECEPTOR FAMILY MEMBER"/>
    <property type="match status" value="1"/>
</dbReference>
<dbReference type="EMBL" id="JALNTZ010000007">
    <property type="protein sequence ID" value="KAJ3644674.1"/>
    <property type="molecule type" value="Genomic_DNA"/>
</dbReference>
<evidence type="ECO:0000313" key="9">
    <source>
        <dbReference type="Proteomes" id="UP001168821"/>
    </source>
</evidence>
<comment type="caution">
    <text evidence="8">The sequence shown here is derived from an EMBL/GenBank/DDBJ whole genome shotgun (WGS) entry which is preliminary data.</text>
</comment>
<evidence type="ECO:0000256" key="3">
    <source>
        <dbReference type="ARBA" id="ARBA00022729"/>
    </source>
</evidence>
<evidence type="ECO:0000256" key="1">
    <source>
        <dbReference type="ARBA" id="ARBA00004167"/>
    </source>
</evidence>
<evidence type="ECO:0008006" key="10">
    <source>
        <dbReference type="Google" id="ProtNLM"/>
    </source>
</evidence>
<dbReference type="GO" id="GO:0000139">
    <property type="term" value="C:Golgi membrane"/>
    <property type="evidence" value="ECO:0007669"/>
    <property type="project" value="UniProtKB-SubCell"/>
</dbReference>
<gene>
    <name evidence="8" type="ORF">Zmor_022385</name>
</gene>
<keyword evidence="9" id="KW-1185">Reference proteome</keyword>
<evidence type="ECO:0000256" key="5">
    <source>
        <dbReference type="ARBA" id="ARBA00023136"/>
    </source>
</evidence>
<comment type="subcellular location">
    <subcellularLocation>
        <location evidence="1">Membrane</location>
        <topology evidence="1">Single-pass membrane protein</topology>
    </subcellularLocation>
</comment>
<dbReference type="AlphaFoldDB" id="A0AA38HWG0"/>
<feature type="chain" id="PRO_5041468115" description="Cation-dependent mannose-6-phosphate receptor" evidence="7">
    <location>
        <begin position="20"/>
        <end position="271"/>
    </location>
</feature>
<organism evidence="8 9">
    <name type="scientific">Zophobas morio</name>
    <dbReference type="NCBI Taxonomy" id="2755281"/>
    <lineage>
        <taxon>Eukaryota</taxon>
        <taxon>Metazoa</taxon>
        <taxon>Ecdysozoa</taxon>
        <taxon>Arthropoda</taxon>
        <taxon>Hexapoda</taxon>
        <taxon>Insecta</taxon>
        <taxon>Pterygota</taxon>
        <taxon>Neoptera</taxon>
        <taxon>Endopterygota</taxon>
        <taxon>Coleoptera</taxon>
        <taxon>Polyphaga</taxon>
        <taxon>Cucujiformia</taxon>
        <taxon>Tenebrionidae</taxon>
        <taxon>Zophobas</taxon>
    </lineage>
</organism>
<feature type="signal peptide" evidence="7">
    <location>
        <begin position="1"/>
        <end position="19"/>
    </location>
</feature>
<reference evidence="8" key="1">
    <citation type="journal article" date="2023" name="G3 (Bethesda)">
        <title>Whole genome assemblies of Zophobas morio and Tenebrio molitor.</title>
        <authorList>
            <person name="Kaur S."/>
            <person name="Stinson S.A."/>
            <person name="diCenzo G.C."/>
        </authorList>
    </citation>
    <scope>NUCLEOTIDE SEQUENCE</scope>
    <source>
        <strain evidence="8">QUZm001</strain>
    </source>
</reference>
<sequence>MAKFPNFLIIAVLLSAVKCTDVGACLSENPCVCDIDEYNKIDLTQVAQQLKDDEFLEDFDGAGNSVYFRGCKDGTFNATARKLNVNSTNPVFSGSLMIVNTTYVTFNYTNGTFYNTTAFNGVQVGKSAQIKFTAVEGQKSSHQIVYKSGEKVIARIELLCSAYDKSFIKLINAEGTDPTLTFTSRYACVITHHPGMSTGSVLLLIFFISVVVYLVGGCLILYFIRGARGLEMIPNIDFWRSLPGLMKDGIIFLFSGCSPTSITTPETYDRI</sequence>
<proteinExistence type="predicted"/>
<accession>A0AA38HWG0</accession>
<dbReference type="Proteomes" id="UP001168821">
    <property type="component" value="Unassembled WGS sequence"/>
</dbReference>
<evidence type="ECO:0000256" key="7">
    <source>
        <dbReference type="SAM" id="SignalP"/>
    </source>
</evidence>
<feature type="transmembrane region" description="Helical" evidence="6">
    <location>
        <begin position="201"/>
        <end position="224"/>
    </location>
</feature>
<evidence type="ECO:0000256" key="4">
    <source>
        <dbReference type="ARBA" id="ARBA00022989"/>
    </source>
</evidence>
<keyword evidence="5 6" id="KW-0472">Membrane</keyword>
<keyword evidence="3 7" id="KW-0732">Signal</keyword>
<dbReference type="Pfam" id="PF09451">
    <property type="entry name" value="ATG27"/>
    <property type="match status" value="1"/>
</dbReference>
<dbReference type="GO" id="GO:0005802">
    <property type="term" value="C:trans-Golgi network"/>
    <property type="evidence" value="ECO:0007669"/>
    <property type="project" value="TreeGrafter"/>
</dbReference>
<name>A0AA38HWG0_9CUCU</name>
<evidence type="ECO:0000313" key="8">
    <source>
        <dbReference type="EMBL" id="KAJ3644674.1"/>
    </source>
</evidence>
<evidence type="ECO:0000256" key="2">
    <source>
        <dbReference type="ARBA" id="ARBA00022692"/>
    </source>
</evidence>
<protein>
    <recommendedName>
        <fullName evidence="10">Cation-dependent mannose-6-phosphate receptor</fullName>
    </recommendedName>
</protein>
<keyword evidence="2 6" id="KW-0812">Transmembrane</keyword>
<dbReference type="PANTHER" id="PTHR15071:SF0">
    <property type="entry name" value="MANNOSE 6-PHOSPHATE RECEPTOR-LIKE PROTEIN 1"/>
    <property type="match status" value="1"/>
</dbReference>
<dbReference type="InterPro" id="IPR018939">
    <property type="entry name" value="Autophagy-rel_prot_27"/>
</dbReference>
<keyword evidence="4 6" id="KW-1133">Transmembrane helix</keyword>
<evidence type="ECO:0000256" key="6">
    <source>
        <dbReference type="SAM" id="Phobius"/>
    </source>
</evidence>